<keyword evidence="2" id="KW-1185">Reference proteome</keyword>
<reference evidence="2" key="1">
    <citation type="submission" date="2015-05" db="EMBL/GenBank/DDBJ databases">
        <authorList>
            <person name="Fogelqvist Johan"/>
        </authorList>
    </citation>
    <scope>NUCLEOTIDE SEQUENCE [LARGE SCALE GENOMIC DNA]</scope>
</reference>
<gene>
    <name evidence="1" type="ORF">BN1708_014805</name>
</gene>
<dbReference type="EMBL" id="CVQH01020396">
    <property type="protein sequence ID" value="CRK27421.1"/>
    <property type="molecule type" value="Genomic_DNA"/>
</dbReference>
<sequence>MVFSASSFVDNANANADFSASWATEARRSNSRCVPTTTNTSLSITACHFYAAFRYLSDTLRQRHLASVGDRNHLAMDGVVHLDLGSVEKRRFKCHDESCHSLRRTRWRWRQEPCAMLVRGRAASRIGDSHGDSIVSGKRSLVTSIIRLDTKCTTVVLLAFEPPRDGNSEEPSMQVVRSSCRDRATFADGQQGENTICDTVWLGQQIVFLARKASCKLYFWHAKPPVALSPGFVLGLERLIMVARPNLGR</sequence>
<evidence type="ECO:0000313" key="2">
    <source>
        <dbReference type="Proteomes" id="UP000044602"/>
    </source>
</evidence>
<organism evidence="1 2">
    <name type="scientific">Verticillium longisporum</name>
    <name type="common">Verticillium dahliae var. longisporum</name>
    <dbReference type="NCBI Taxonomy" id="100787"/>
    <lineage>
        <taxon>Eukaryota</taxon>
        <taxon>Fungi</taxon>
        <taxon>Dikarya</taxon>
        <taxon>Ascomycota</taxon>
        <taxon>Pezizomycotina</taxon>
        <taxon>Sordariomycetes</taxon>
        <taxon>Hypocreomycetidae</taxon>
        <taxon>Glomerellales</taxon>
        <taxon>Plectosphaerellaceae</taxon>
        <taxon>Verticillium</taxon>
    </lineage>
</organism>
<evidence type="ECO:0000313" key="1">
    <source>
        <dbReference type="EMBL" id="CRK27421.1"/>
    </source>
</evidence>
<dbReference type="Proteomes" id="UP000044602">
    <property type="component" value="Unassembled WGS sequence"/>
</dbReference>
<name>A0A0G4LZG0_VERLO</name>
<dbReference type="AlphaFoldDB" id="A0A0G4LZG0"/>
<accession>A0A0G4LZG0</accession>
<proteinExistence type="predicted"/>
<protein>
    <submittedName>
        <fullName evidence="1">Uncharacterized protein</fullName>
    </submittedName>
</protein>